<evidence type="ECO:0000313" key="2">
    <source>
        <dbReference type="EMBL" id="TDK63512.1"/>
    </source>
</evidence>
<dbReference type="InterPro" id="IPR003607">
    <property type="entry name" value="HD/PDEase_dom"/>
</dbReference>
<name>A0A4R5VYG1_9BURK</name>
<dbReference type="Gene3D" id="1.10.3210.10">
    <property type="entry name" value="Hypothetical protein af1432"/>
    <property type="match status" value="1"/>
</dbReference>
<evidence type="ECO:0000313" key="3">
    <source>
        <dbReference type="Proteomes" id="UP000294829"/>
    </source>
</evidence>
<dbReference type="CDD" id="cd00077">
    <property type="entry name" value="HDc"/>
    <property type="match status" value="1"/>
</dbReference>
<feature type="domain" description="HDOD" evidence="1">
    <location>
        <begin position="27"/>
        <end position="216"/>
    </location>
</feature>
<dbReference type="NCBIfam" id="TIGR00277">
    <property type="entry name" value="HDIG"/>
    <property type="match status" value="1"/>
</dbReference>
<dbReference type="InterPro" id="IPR006675">
    <property type="entry name" value="HDIG_dom"/>
</dbReference>
<keyword evidence="3" id="KW-1185">Reference proteome</keyword>
<comment type="caution">
    <text evidence="2">The sequence shown here is derived from an EMBL/GenBank/DDBJ whole genome shotgun (WGS) entry which is preliminary data.</text>
</comment>
<dbReference type="PROSITE" id="PS51833">
    <property type="entry name" value="HDOD"/>
    <property type="match status" value="1"/>
</dbReference>
<dbReference type="PANTHER" id="PTHR33525">
    <property type="match status" value="1"/>
</dbReference>
<accession>A0A4R5VYG1</accession>
<organism evidence="2 3">
    <name type="scientific">Sapientia aquatica</name>
    <dbReference type="NCBI Taxonomy" id="1549640"/>
    <lineage>
        <taxon>Bacteria</taxon>
        <taxon>Pseudomonadati</taxon>
        <taxon>Pseudomonadota</taxon>
        <taxon>Betaproteobacteria</taxon>
        <taxon>Burkholderiales</taxon>
        <taxon>Oxalobacteraceae</taxon>
        <taxon>Sapientia</taxon>
    </lineage>
</organism>
<gene>
    <name evidence="2" type="ORF">E2I14_15015</name>
</gene>
<dbReference type="SUPFAM" id="SSF109604">
    <property type="entry name" value="HD-domain/PDEase-like"/>
    <property type="match status" value="1"/>
</dbReference>
<protein>
    <submittedName>
        <fullName evidence="2">HDOD domain-containing protein</fullName>
    </submittedName>
</protein>
<dbReference type="PANTHER" id="PTHR33525:SF3">
    <property type="entry name" value="RIBONUCLEASE Y"/>
    <property type="match status" value="1"/>
</dbReference>
<dbReference type="OrthoDB" id="9797768at2"/>
<sequence length="286" mass="31700">MTRGNKNTEFEFIEGLTADLSSPVLIFPTSLNATMNIRRAISQENISNDSLARIVGTEPVLSAQVLKLSNSAAFNTTGKPTTDLRTATMRLGFAKVRNLTITVGMKQLSEHQSKGEISQLMEGLWNRSLRVASSSYVLAKHISKLNPDSAMLAGLLHDVGKFYILNRASYYQSLFTSQKALWNVVDAWHSSIGAAILENWDIPEDIRSAVQNFGNPDYNHTGVADLTDLIVAADLLDAHFDERSKQTINWEELPSSLARLSLNLEKSEQLIAYTKEELNMILQAIS</sequence>
<dbReference type="InterPro" id="IPR013976">
    <property type="entry name" value="HDOD"/>
</dbReference>
<dbReference type="Pfam" id="PF08668">
    <property type="entry name" value="HDOD"/>
    <property type="match status" value="1"/>
</dbReference>
<dbReference type="EMBL" id="SMYL01000009">
    <property type="protein sequence ID" value="TDK63512.1"/>
    <property type="molecule type" value="Genomic_DNA"/>
</dbReference>
<dbReference type="Proteomes" id="UP000294829">
    <property type="component" value="Unassembled WGS sequence"/>
</dbReference>
<dbReference type="AlphaFoldDB" id="A0A4R5VYG1"/>
<reference evidence="2 3" key="1">
    <citation type="submission" date="2019-03" db="EMBL/GenBank/DDBJ databases">
        <title>Sapientia aquatica gen. nov., sp. nov., isolated from a crater lake.</title>
        <authorList>
            <person name="Felfoldi T."/>
            <person name="Szabo A."/>
            <person name="Toth E."/>
            <person name="Schumann P."/>
            <person name="Keki Z."/>
            <person name="Marialigeti K."/>
            <person name="Mathe I."/>
        </authorList>
    </citation>
    <scope>NUCLEOTIDE SEQUENCE [LARGE SCALE GENOMIC DNA]</scope>
    <source>
        <strain evidence="2 3">SA-152</strain>
    </source>
</reference>
<dbReference type="RefSeq" id="WP_133329982.1">
    <property type="nucleotide sequence ID" value="NZ_SMYL01000009.1"/>
</dbReference>
<dbReference type="InterPro" id="IPR052340">
    <property type="entry name" value="RNase_Y/CdgJ"/>
</dbReference>
<proteinExistence type="predicted"/>
<evidence type="ECO:0000259" key="1">
    <source>
        <dbReference type="PROSITE" id="PS51833"/>
    </source>
</evidence>